<reference evidence="1 2" key="1">
    <citation type="submission" date="2014-01" db="EMBL/GenBank/DDBJ databases">
        <title>Genome sequencing of Thermotog hypogea.</title>
        <authorList>
            <person name="Zhang X."/>
            <person name="Alvare G."/>
            <person name="Fristensky B."/>
            <person name="Chen L."/>
            <person name="Suen T."/>
            <person name="Chen Q."/>
            <person name="Ma K."/>
        </authorList>
    </citation>
    <scope>NUCLEOTIDE SEQUENCE [LARGE SCALE GENOMIC DNA]</scope>
    <source>
        <strain evidence="1 2">DSM 11164</strain>
    </source>
</reference>
<dbReference type="InterPro" id="IPR032601">
    <property type="entry name" value="DUF4900"/>
</dbReference>
<accession>A0A0X1KU52</accession>
<keyword evidence="2" id="KW-1185">Reference proteome</keyword>
<gene>
    <name evidence="1" type="ORF">AJ81_07480</name>
</gene>
<evidence type="ECO:0000313" key="2">
    <source>
        <dbReference type="Proteomes" id="UP000077469"/>
    </source>
</evidence>
<dbReference type="RefSeq" id="WP_031504255.1">
    <property type="nucleotide sequence ID" value="NC_022795.1"/>
</dbReference>
<dbReference type="Proteomes" id="UP000077469">
    <property type="component" value="Chromosome"/>
</dbReference>
<dbReference type="OrthoDB" id="36432at2"/>
<proteinExistence type="predicted"/>
<dbReference type="KEGG" id="phy:AJ81_07480"/>
<organism evidence="1 2">
    <name type="scientific">Pseudothermotoga hypogea DSM 11164 = NBRC 106472</name>
    <dbReference type="NCBI Taxonomy" id="1123384"/>
    <lineage>
        <taxon>Bacteria</taxon>
        <taxon>Thermotogati</taxon>
        <taxon>Thermotogota</taxon>
        <taxon>Thermotogae</taxon>
        <taxon>Thermotogales</taxon>
        <taxon>Thermotogaceae</taxon>
        <taxon>Pseudothermotoga</taxon>
    </lineage>
</organism>
<dbReference type="PATRIC" id="fig|1123384.7.peg.1500"/>
<dbReference type="EMBL" id="CP007141">
    <property type="protein sequence ID" value="AJC74830.1"/>
    <property type="molecule type" value="Genomic_DNA"/>
</dbReference>
<name>A0A0X1KU52_9THEM</name>
<dbReference type="AlphaFoldDB" id="A0A0X1KU52"/>
<protein>
    <submittedName>
        <fullName evidence="1">Uncharacterized protein</fullName>
    </submittedName>
</protein>
<dbReference type="STRING" id="1123384.AJ81_07480"/>
<dbReference type="PaxDb" id="1123384-AJ81_07480"/>
<sequence length="565" mass="63766">MRKGHVLVLTLVLLIIVSIFVVAILTNLSAYVKRVSLQNAKNLSHLGAHNLLQLSVAFLKPSFSGVRGVVLPWVNGNVSSNVGWWDRFKNWLFSQSDGDFWRNFFQRVNENRYFDLSAVNKFNEALASFGLSGSTVVVPITGTYMVGGNPYSVLVVSRNSVGKMESYALAVLAIDFLNKYAYFTERETRPGGGKIYFVTRDLIDGPMRSNDTINIWGNPIFRSTVEVGDVNIVSGSPSFEMGWKRLIQQDIEDYNMTKIKQNYANDLEALVKPMNQFVTSDAESGIKLNLKGKTIQVGNNTRTAQKLIVEFKSAQGQGADHFIRVLVEYRQGYTTGIDNLFTIKPREGAQQITIHGENARKWLDLTGIIPGNPSEYNKDVDFNGVLMSDLTIALTNRSNNDKPMYVDGRYTIYSKENVEIYDHIVYEDFRDLFPYNRIDGIVVDNNLVERMKNATRTDFLNIVADKYVLVKEKQRNLKITASIYSFDQSFQVEGYDQGSPAGQLTIFGSLMQYYRGPVGTFSGDRIQTGYYKNYIYDYKILEGISAIGTPAKREGFVLLAIRGIY</sequence>
<dbReference type="Pfam" id="PF16241">
    <property type="entry name" value="DUF4900"/>
    <property type="match status" value="1"/>
</dbReference>
<evidence type="ECO:0000313" key="1">
    <source>
        <dbReference type="EMBL" id="AJC74830.1"/>
    </source>
</evidence>